<accession>A0A7S8E8B4</accession>
<reference evidence="2 3" key="1">
    <citation type="submission" date="2020-02" db="EMBL/GenBank/DDBJ databases">
        <authorList>
            <person name="Zheng R.K."/>
            <person name="Sun C.M."/>
        </authorList>
    </citation>
    <scope>NUCLEOTIDE SEQUENCE [LARGE SCALE GENOMIC DNA]</scope>
    <source>
        <strain evidence="3">rifampicinis</strain>
    </source>
</reference>
<feature type="compositionally biased region" description="Pro residues" evidence="1">
    <location>
        <begin position="101"/>
        <end position="121"/>
    </location>
</feature>
<name>A0A7S8E8B4_9CHLR</name>
<protein>
    <submittedName>
        <fullName evidence="2">Trypsin-like peptidase domain-containing protein</fullName>
    </submittedName>
</protein>
<proteinExistence type="predicted"/>
<keyword evidence="3" id="KW-1185">Reference proteome</keyword>
<organism evidence="2 3">
    <name type="scientific">Phototrophicus methaneseepsis</name>
    <dbReference type="NCBI Taxonomy" id="2710758"/>
    <lineage>
        <taxon>Bacteria</taxon>
        <taxon>Bacillati</taxon>
        <taxon>Chloroflexota</taxon>
        <taxon>Candidatus Thermofontia</taxon>
        <taxon>Phototrophicales</taxon>
        <taxon>Phototrophicaceae</taxon>
        <taxon>Phototrophicus</taxon>
    </lineage>
</organism>
<sequence length="417" mass="45962">MAIRIVEQGIQAIQGGQQVEGARLLRIALKEDGMDARLRATALMWLAETNEDVSFKIDCYRKAITADPDNPDVQQRLSYWLSRQLPNNQPQQPSQANYQQPTPPPTMPPGMVPPGMAPPATMPNSTVPSAQALNVGQQGTTPNQGAMPIQGQQRVVGVLGGPFGDGSGFFVTRDGLVATTRAVVGGQSRMNIDLISGHRLVGEVVRSFPEHDVALIKVNAALGQIPTVSPSPFVPESTPIVLMMHGGKGIRSQRRSTRDESTPHWFPTLVKRAEIDAGGDPIYDERNLLIGMATRNTSRTNDYIYGLHISLVFQCVEQYTYELQQTQGQRTTYCAQCGHISRAPQYSAFYCETCGSVLPASKDVTRYPQTNTDALYQENMHRPCIKCQAQVGYYDSRCLRCGHDMNEPVQSNQGWQR</sequence>
<dbReference type="Pfam" id="PF13365">
    <property type="entry name" value="Trypsin_2"/>
    <property type="match status" value="1"/>
</dbReference>
<feature type="compositionally biased region" description="Low complexity" evidence="1">
    <location>
        <begin position="85"/>
        <end position="100"/>
    </location>
</feature>
<dbReference type="InterPro" id="IPR009003">
    <property type="entry name" value="Peptidase_S1_PA"/>
</dbReference>
<dbReference type="Proteomes" id="UP000594468">
    <property type="component" value="Chromosome"/>
</dbReference>
<dbReference type="InterPro" id="IPR043504">
    <property type="entry name" value="Peptidase_S1_PA_chymotrypsin"/>
</dbReference>
<dbReference type="Gene3D" id="2.40.10.10">
    <property type="entry name" value="Trypsin-like serine proteases"/>
    <property type="match status" value="1"/>
</dbReference>
<dbReference type="EMBL" id="CP062983">
    <property type="protein sequence ID" value="QPC82207.1"/>
    <property type="molecule type" value="Genomic_DNA"/>
</dbReference>
<evidence type="ECO:0000313" key="3">
    <source>
        <dbReference type="Proteomes" id="UP000594468"/>
    </source>
</evidence>
<evidence type="ECO:0000256" key="1">
    <source>
        <dbReference type="SAM" id="MobiDB-lite"/>
    </source>
</evidence>
<dbReference type="KEGG" id="pmet:G4Y79_21365"/>
<gene>
    <name evidence="2" type="ORF">G4Y79_21365</name>
</gene>
<dbReference type="SUPFAM" id="SSF50494">
    <property type="entry name" value="Trypsin-like serine proteases"/>
    <property type="match status" value="1"/>
</dbReference>
<feature type="region of interest" description="Disordered" evidence="1">
    <location>
        <begin position="85"/>
        <end position="128"/>
    </location>
</feature>
<evidence type="ECO:0000313" key="2">
    <source>
        <dbReference type="EMBL" id="QPC82207.1"/>
    </source>
</evidence>
<dbReference type="RefSeq" id="WP_195170276.1">
    <property type="nucleotide sequence ID" value="NZ_CP062983.1"/>
</dbReference>
<dbReference type="AlphaFoldDB" id="A0A7S8E8B4"/>